<dbReference type="EMBL" id="JABFDY010000005">
    <property type="protein sequence ID" value="KAF7707095.1"/>
    <property type="molecule type" value="Genomic_DNA"/>
</dbReference>
<evidence type="ECO:0000256" key="7">
    <source>
        <dbReference type="SAM" id="MobiDB-lite"/>
    </source>
</evidence>
<dbReference type="CDD" id="cd22059">
    <property type="entry name" value="WH2_BetaT"/>
    <property type="match status" value="1"/>
</dbReference>
<evidence type="ECO:0000256" key="6">
    <source>
        <dbReference type="ARBA" id="ARBA00025497"/>
    </source>
</evidence>
<dbReference type="Gene3D" id="1.20.5.520">
    <property type="entry name" value="Single helix bin"/>
    <property type="match status" value="1"/>
</dbReference>
<accession>A0A8T0BJH2</accession>
<keyword evidence="5" id="KW-0206">Cytoskeleton</keyword>
<evidence type="ECO:0000256" key="4">
    <source>
        <dbReference type="ARBA" id="ARBA00023203"/>
    </source>
</evidence>
<dbReference type="GO" id="GO:0007015">
    <property type="term" value="P:actin filament organization"/>
    <property type="evidence" value="ECO:0007669"/>
    <property type="project" value="InterPro"/>
</dbReference>
<dbReference type="PANTHER" id="PTHR12021">
    <property type="entry name" value="THYMOSIN BETA"/>
    <property type="match status" value="1"/>
</dbReference>
<dbReference type="GO" id="GO:0005737">
    <property type="term" value="C:cytoplasm"/>
    <property type="evidence" value="ECO:0007669"/>
    <property type="project" value="TreeGrafter"/>
</dbReference>
<organism evidence="8 9">
    <name type="scientific">Silurus meridionalis</name>
    <name type="common">Southern catfish</name>
    <name type="synonym">Silurus soldatovi meridionalis</name>
    <dbReference type="NCBI Taxonomy" id="175797"/>
    <lineage>
        <taxon>Eukaryota</taxon>
        <taxon>Metazoa</taxon>
        <taxon>Chordata</taxon>
        <taxon>Craniata</taxon>
        <taxon>Vertebrata</taxon>
        <taxon>Euteleostomi</taxon>
        <taxon>Actinopterygii</taxon>
        <taxon>Neopterygii</taxon>
        <taxon>Teleostei</taxon>
        <taxon>Ostariophysi</taxon>
        <taxon>Siluriformes</taxon>
        <taxon>Siluridae</taxon>
        <taxon>Silurus</taxon>
    </lineage>
</organism>
<dbReference type="GO" id="GO:0005856">
    <property type="term" value="C:cytoskeleton"/>
    <property type="evidence" value="ECO:0007669"/>
    <property type="project" value="UniProtKB-SubCell"/>
</dbReference>
<name>A0A8T0BJH2_SILME</name>
<evidence type="ECO:0000256" key="3">
    <source>
        <dbReference type="ARBA" id="ARBA00022490"/>
    </source>
</evidence>
<comment type="subcellular location">
    <subcellularLocation>
        <location evidence="1">Cytoplasm</location>
        <location evidence="1">Cytoskeleton</location>
    </subcellularLocation>
</comment>
<keyword evidence="9" id="KW-1185">Reference proteome</keyword>
<keyword evidence="4" id="KW-0009">Actin-binding</keyword>
<dbReference type="InterPro" id="IPR001152">
    <property type="entry name" value="Beta-thymosin"/>
</dbReference>
<dbReference type="InterPro" id="IPR038386">
    <property type="entry name" value="Beta-thymosin_sf"/>
</dbReference>
<feature type="region of interest" description="Disordered" evidence="7">
    <location>
        <begin position="84"/>
        <end position="103"/>
    </location>
</feature>
<comment type="caution">
    <text evidence="8">The sequence shown here is derived from an EMBL/GenBank/DDBJ whole genome shotgun (WGS) entry which is preliminary data.</text>
</comment>
<sequence>MAKFNCCTRALRTSKMDDNPVKDEVEKFDKRCLKKTNTAEKNSLPTKEGKRNWKPSFSSYMIPVFQASRRSVIEDLDAFSESERMVVPESGSGAQQADSGTVPGFEDEQVGVELEEVRSCVNSCGASKSRTKAYATVAPRVTSARMPTKEPCVRTPAPARTETSGLLLLLRAA</sequence>
<dbReference type="Proteomes" id="UP000606274">
    <property type="component" value="Unassembled WGS sequence"/>
</dbReference>
<reference evidence="8" key="1">
    <citation type="submission" date="2020-08" db="EMBL/GenBank/DDBJ databases">
        <title>Chromosome-level assembly of Southern catfish (Silurus meridionalis) provides insights into visual adaptation to the nocturnal and benthic lifestyles.</title>
        <authorList>
            <person name="Zhang Y."/>
            <person name="Wang D."/>
            <person name="Peng Z."/>
        </authorList>
    </citation>
    <scope>NUCLEOTIDE SEQUENCE</scope>
    <source>
        <strain evidence="8">SWU-2019-XX</strain>
        <tissue evidence="8">Muscle</tissue>
    </source>
</reference>
<evidence type="ECO:0000256" key="1">
    <source>
        <dbReference type="ARBA" id="ARBA00004245"/>
    </source>
</evidence>
<evidence type="ECO:0000313" key="8">
    <source>
        <dbReference type="EMBL" id="KAF7707095.1"/>
    </source>
</evidence>
<dbReference type="PANTHER" id="PTHR12021:SF3">
    <property type="entry name" value="THYMOSIN BETA-4-LIKE"/>
    <property type="match status" value="1"/>
</dbReference>
<gene>
    <name evidence="8" type="ORF">HF521_018313</name>
</gene>
<dbReference type="Pfam" id="PF01290">
    <property type="entry name" value="Thymosin"/>
    <property type="match status" value="1"/>
</dbReference>
<evidence type="ECO:0000313" key="9">
    <source>
        <dbReference type="Proteomes" id="UP000606274"/>
    </source>
</evidence>
<comment type="function">
    <text evidence="6">Plays an important role in the organization of the cytoskeleton. Binds to and sequesters actin monomers (G actin) and therefore inhibits actin polymerization.</text>
</comment>
<dbReference type="AlphaFoldDB" id="A0A8T0BJH2"/>
<proteinExistence type="inferred from homology"/>
<protein>
    <submittedName>
        <fullName evidence="8">Uncharacterized protein</fullName>
    </submittedName>
</protein>
<evidence type="ECO:0000256" key="5">
    <source>
        <dbReference type="ARBA" id="ARBA00023212"/>
    </source>
</evidence>
<dbReference type="GO" id="GO:0003785">
    <property type="term" value="F:actin monomer binding"/>
    <property type="evidence" value="ECO:0007669"/>
    <property type="project" value="InterPro"/>
</dbReference>
<comment type="similarity">
    <text evidence="2">Belongs to the thymosin beta family.</text>
</comment>
<evidence type="ECO:0000256" key="2">
    <source>
        <dbReference type="ARBA" id="ARBA00009511"/>
    </source>
</evidence>
<dbReference type="GO" id="GO:0030334">
    <property type="term" value="P:regulation of cell migration"/>
    <property type="evidence" value="ECO:0007669"/>
    <property type="project" value="TreeGrafter"/>
</dbReference>
<keyword evidence="3" id="KW-0963">Cytoplasm</keyword>